<evidence type="ECO:0000313" key="1">
    <source>
        <dbReference type="EMBL" id="QWS78878.1"/>
    </source>
</evidence>
<protein>
    <submittedName>
        <fullName evidence="1">Uncharacterized protein</fullName>
    </submittedName>
</protein>
<reference evidence="1" key="1">
    <citation type="journal article" date="2021" name="Infect. Genet. Evol.">
        <title>Novel prophage-like sequences in Mycoplasma anserisalpingitidis.</title>
        <authorList>
            <person name="Kovacs A.B."/>
            <person name="Wehmann E."/>
            <person name="Svab D."/>
            <person name="Beko K."/>
            <person name="Grozner D."/>
            <person name="Mitter A."/>
            <person name="Bali K."/>
            <person name="Morrow C.J."/>
            <person name="Banyai K."/>
            <person name="Gyuranecz M."/>
        </authorList>
    </citation>
    <scope>NUCLEOTIDE SEQUENCE</scope>
    <source>
        <strain evidence="1">MYCAV270</strain>
    </source>
</reference>
<proteinExistence type="predicted"/>
<organism evidence="1">
    <name type="scientific">Mycoplasma anserisalpingitidis</name>
    <dbReference type="NCBI Taxonomy" id="519450"/>
    <lineage>
        <taxon>Bacteria</taxon>
        <taxon>Bacillati</taxon>
        <taxon>Mycoplasmatota</taxon>
        <taxon>Mollicutes</taxon>
        <taxon>Mycoplasmataceae</taxon>
        <taxon>Mycoplasma</taxon>
    </lineage>
</organism>
<name>A0A8F2DF12_9MOLU</name>
<sequence>MTKREFVKDLIEWKEEVLHEINDDLFDEEYWDDISECHLLKRKFLFEFYINFDSEIRNIKEIIDHIAEANIPDDYWLRNFWTHQMLDIMEDKYKESKSWEDLLDKSFAEYSRNLIINKFEEIFTIHFIDLTLFIIEYNDVKRLNIEINDYVKLVEKKVKEFCSGDFLNKKLPIKISELEKYLIK</sequence>
<accession>A0A8F2DF12</accession>
<dbReference type="EMBL" id="MT872807">
    <property type="protein sequence ID" value="QWS78878.1"/>
    <property type="molecule type" value="Genomic_DNA"/>
</dbReference>
<dbReference type="AlphaFoldDB" id="A0A8F2DF12"/>